<keyword evidence="1" id="KW-1133">Transmembrane helix</keyword>
<name>A0AAD3XYV5_NEPGR</name>
<keyword evidence="1" id="KW-0812">Transmembrane</keyword>
<organism evidence="2 3">
    <name type="scientific">Nepenthes gracilis</name>
    <name type="common">Slender pitcher plant</name>
    <dbReference type="NCBI Taxonomy" id="150966"/>
    <lineage>
        <taxon>Eukaryota</taxon>
        <taxon>Viridiplantae</taxon>
        <taxon>Streptophyta</taxon>
        <taxon>Embryophyta</taxon>
        <taxon>Tracheophyta</taxon>
        <taxon>Spermatophyta</taxon>
        <taxon>Magnoliopsida</taxon>
        <taxon>eudicotyledons</taxon>
        <taxon>Gunneridae</taxon>
        <taxon>Pentapetalae</taxon>
        <taxon>Caryophyllales</taxon>
        <taxon>Nepenthaceae</taxon>
        <taxon>Nepenthes</taxon>
    </lineage>
</organism>
<evidence type="ECO:0000313" key="3">
    <source>
        <dbReference type="Proteomes" id="UP001279734"/>
    </source>
</evidence>
<dbReference type="Proteomes" id="UP001279734">
    <property type="component" value="Unassembled WGS sequence"/>
</dbReference>
<keyword evidence="3" id="KW-1185">Reference proteome</keyword>
<dbReference type="EMBL" id="BSYO01000025">
    <property type="protein sequence ID" value="GMH22857.1"/>
    <property type="molecule type" value="Genomic_DNA"/>
</dbReference>
<keyword evidence="1" id="KW-0472">Membrane</keyword>
<sequence length="150" mass="16277">MAIAIIFDSLAYFSKLVDVSVGARLVELMPLSLLITDILLPCLLPVGVRWFELMPLSLLNADILLPYLLPVFTTDCCYGDDPETSGCAACVASGAGLLLLLNSLMNLILPILMLFWLELMNAGLDILCEVHEIYDGVVPPGSRMMNLACS</sequence>
<gene>
    <name evidence="2" type="ORF">Nepgr_024700</name>
</gene>
<evidence type="ECO:0000256" key="1">
    <source>
        <dbReference type="SAM" id="Phobius"/>
    </source>
</evidence>
<evidence type="ECO:0000313" key="2">
    <source>
        <dbReference type="EMBL" id="GMH22857.1"/>
    </source>
</evidence>
<protein>
    <submittedName>
        <fullName evidence="2">Uncharacterized protein</fullName>
    </submittedName>
</protein>
<reference evidence="2" key="1">
    <citation type="submission" date="2023-05" db="EMBL/GenBank/DDBJ databases">
        <title>Nepenthes gracilis genome sequencing.</title>
        <authorList>
            <person name="Fukushima K."/>
        </authorList>
    </citation>
    <scope>NUCLEOTIDE SEQUENCE</scope>
    <source>
        <strain evidence="2">SING2019-196</strain>
    </source>
</reference>
<feature type="transmembrane region" description="Helical" evidence="1">
    <location>
        <begin position="95"/>
        <end position="117"/>
    </location>
</feature>
<dbReference type="AlphaFoldDB" id="A0AAD3XYV5"/>
<proteinExistence type="predicted"/>
<accession>A0AAD3XYV5</accession>
<comment type="caution">
    <text evidence="2">The sequence shown here is derived from an EMBL/GenBank/DDBJ whole genome shotgun (WGS) entry which is preliminary data.</text>
</comment>